<dbReference type="Gene3D" id="1.10.8.10">
    <property type="entry name" value="DNA helicase RuvA subunit, C-terminal domain"/>
    <property type="match status" value="1"/>
</dbReference>
<dbReference type="PANTHER" id="PTHR10677">
    <property type="entry name" value="UBIQUILIN"/>
    <property type="match status" value="1"/>
</dbReference>
<evidence type="ECO:0000259" key="3">
    <source>
        <dbReference type="PROSITE" id="PS50053"/>
    </source>
</evidence>
<evidence type="ECO:0000313" key="4">
    <source>
        <dbReference type="EMBL" id="SSX19778.1"/>
    </source>
</evidence>
<dbReference type="InterPro" id="IPR009060">
    <property type="entry name" value="UBA-like_sf"/>
</dbReference>
<dbReference type="InterPro" id="IPR015940">
    <property type="entry name" value="UBA"/>
</dbReference>
<dbReference type="SUPFAM" id="SSF54236">
    <property type="entry name" value="Ubiquitin-like"/>
    <property type="match status" value="1"/>
</dbReference>
<organism evidence="4">
    <name type="scientific">Culicoides sonorensis</name>
    <name type="common">Biting midge</name>
    <dbReference type="NCBI Taxonomy" id="179676"/>
    <lineage>
        <taxon>Eukaryota</taxon>
        <taxon>Metazoa</taxon>
        <taxon>Ecdysozoa</taxon>
        <taxon>Arthropoda</taxon>
        <taxon>Hexapoda</taxon>
        <taxon>Insecta</taxon>
        <taxon>Pterygota</taxon>
        <taxon>Neoptera</taxon>
        <taxon>Endopterygota</taxon>
        <taxon>Diptera</taxon>
        <taxon>Nematocera</taxon>
        <taxon>Chironomoidea</taxon>
        <taxon>Ceratopogonidae</taxon>
        <taxon>Ceratopogoninae</taxon>
        <taxon>Culicoides</taxon>
        <taxon>Monoculicoides</taxon>
    </lineage>
</organism>
<dbReference type="InterPro" id="IPR029071">
    <property type="entry name" value="Ubiquitin-like_domsf"/>
</dbReference>
<dbReference type="AlphaFoldDB" id="A0A336M1D8"/>
<feature type="domain" description="UBA" evidence="2">
    <location>
        <begin position="321"/>
        <end position="373"/>
    </location>
</feature>
<evidence type="ECO:0000259" key="2">
    <source>
        <dbReference type="PROSITE" id="PS50030"/>
    </source>
</evidence>
<dbReference type="InterPro" id="IPR000626">
    <property type="entry name" value="Ubiquitin-like_dom"/>
</dbReference>
<dbReference type="VEuPathDB" id="VectorBase:CSON015405"/>
<dbReference type="PROSITE" id="PS50030">
    <property type="entry name" value="UBA"/>
    <property type="match status" value="1"/>
</dbReference>
<dbReference type="InterPro" id="IPR047878">
    <property type="entry name" value="UBL7_UBA"/>
</dbReference>
<dbReference type="PROSITE" id="PS50053">
    <property type="entry name" value="UBIQUITIN_2"/>
    <property type="match status" value="1"/>
</dbReference>
<dbReference type="SMART" id="SM00165">
    <property type="entry name" value="UBA"/>
    <property type="match status" value="1"/>
</dbReference>
<dbReference type="GO" id="GO:0006511">
    <property type="term" value="P:ubiquitin-dependent protein catabolic process"/>
    <property type="evidence" value="ECO:0007669"/>
    <property type="project" value="TreeGrafter"/>
</dbReference>
<proteinExistence type="predicted"/>
<dbReference type="GO" id="GO:0005829">
    <property type="term" value="C:cytosol"/>
    <property type="evidence" value="ECO:0007669"/>
    <property type="project" value="TreeGrafter"/>
</dbReference>
<dbReference type="OMA" id="HAINLLM"/>
<feature type="compositionally biased region" description="Low complexity" evidence="1">
    <location>
        <begin position="305"/>
        <end position="319"/>
    </location>
</feature>
<feature type="compositionally biased region" description="Polar residues" evidence="1">
    <location>
        <begin position="320"/>
        <end position="331"/>
    </location>
</feature>
<name>A0A336M1D8_CULSO</name>
<reference evidence="4" key="1">
    <citation type="submission" date="2018-07" db="EMBL/GenBank/DDBJ databases">
        <authorList>
            <person name="Quirk P.G."/>
            <person name="Krulwich T.A."/>
        </authorList>
    </citation>
    <scope>NUCLEOTIDE SEQUENCE</scope>
</reference>
<dbReference type="SUPFAM" id="SSF46934">
    <property type="entry name" value="UBA-like"/>
    <property type="match status" value="1"/>
</dbReference>
<dbReference type="CDD" id="cd17039">
    <property type="entry name" value="Ubl_ubiquitin_like"/>
    <property type="match status" value="1"/>
</dbReference>
<gene>
    <name evidence="4" type="primary">CSON015405</name>
</gene>
<accession>A0A336M1D8</accession>
<sequence length="377" mass="41933">MSTITKPEILHLMVHPASPKVNEKITMSNFCMDTLSLTDLVSKVNEHTGETNFKFVFRGIVLKDDVPLKNQGIKRGSVIQVIKSEKKKKSEAKMLTKFTESEVQEVIWMYRSITASNFHKASRPEFLRKVLEKYPQLRNNLTAISILRDPVLLATMGNPDTVRRMAEENRDLIDATKFIVETLTSKSMQLLSFAEEPTDDMDSSSSSDDQNMVLSRTNHRITSTQLAQALGQVFASGPNSSNSLANISQRNLTETPNVEGSSSSSSSNNTTPNRITSSMFLNALSEVLRSTRSNNEVRNLTNPFNENANEESQSNNVENTPRQESSNTSQPPMFLSELQQMREMGLTDTELCLQALMICNGDLENAVNLVLSGGGNN</sequence>
<dbReference type="EMBL" id="UFQT01000097">
    <property type="protein sequence ID" value="SSX19778.1"/>
    <property type="molecule type" value="Genomic_DNA"/>
</dbReference>
<dbReference type="CDD" id="cd14326">
    <property type="entry name" value="UBA_UBL7"/>
    <property type="match status" value="1"/>
</dbReference>
<feature type="compositionally biased region" description="Low complexity" evidence="1">
    <location>
        <begin position="261"/>
        <end position="275"/>
    </location>
</feature>
<feature type="region of interest" description="Disordered" evidence="1">
    <location>
        <begin position="292"/>
        <end position="331"/>
    </location>
</feature>
<feature type="domain" description="Ubiquitin-like" evidence="3">
    <location>
        <begin position="54"/>
        <end position="88"/>
    </location>
</feature>
<feature type="compositionally biased region" description="Polar residues" evidence="1">
    <location>
        <begin position="292"/>
        <end position="304"/>
    </location>
</feature>
<protein>
    <submittedName>
        <fullName evidence="4">CSON015405 protein</fullName>
    </submittedName>
</protein>
<evidence type="ECO:0000256" key="1">
    <source>
        <dbReference type="SAM" id="MobiDB-lite"/>
    </source>
</evidence>
<dbReference type="PANTHER" id="PTHR10677:SF25">
    <property type="entry name" value="UBIQUITIN-LIKE PROTEIN 7"/>
    <property type="match status" value="1"/>
</dbReference>
<dbReference type="Gene3D" id="3.10.20.90">
    <property type="entry name" value="Phosphatidylinositol 3-kinase Catalytic Subunit, Chain A, domain 1"/>
    <property type="match status" value="1"/>
</dbReference>
<dbReference type="GO" id="GO:0031593">
    <property type="term" value="F:polyubiquitin modification-dependent protein binding"/>
    <property type="evidence" value="ECO:0007669"/>
    <property type="project" value="TreeGrafter"/>
</dbReference>
<dbReference type="InterPro" id="IPR015496">
    <property type="entry name" value="Ubiquilin"/>
</dbReference>
<feature type="region of interest" description="Disordered" evidence="1">
    <location>
        <begin position="254"/>
        <end position="275"/>
    </location>
</feature>